<evidence type="ECO:0000256" key="1">
    <source>
        <dbReference type="ARBA" id="ARBA00023157"/>
    </source>
</evidence>
<dbReference type="PANTHER" id="PTHR10424:SF73">
    <property type="entry name" value="ENDOGENOUS RETROVIRUS GROUP FC1 ENV POLYPROTEIN-RELATED"/>
    <property type="match status" value="1"/>
</dbReference>
<dbReference type="RefSeq" id="XP_034080780.1">
    <property type="nucleotide sequence ID" value="XM_034224889.1"/>
</dbReference>
<name>A0A6P8V5M9_GYMAC</name>
<feature type="region of interest" description="Disordered" evidence="2">
    <location>
        <begin position="70"/>
        <end position="91"/>
    </location>
</feature>
<dbReference type="AlphaFoldDB" id="A0A6P8V5M9"/>
<feature type="transmembrane region" description="Helical" evidence="3">
    <location>
        <begin position="396"/>
        <end position="418"/>
    </location>
</feature>
<evidence type="ECO:0000313" key="5">
    <source>
        <dbReference type="Proteomes" id="UP000515161"/>
    </source>
</evidence>
<evidence type="ECO:0000256" key="4">
    <source>
        <dbReference type="SAM" id="SignalP"/>
    </source>
</evidence>
<sequence>MPPVSSADQRGGSGCWRVMNVLILLGLGLLYLAKESPPDEAEPIPMTGGEGSRPSEGEYKVLLSKGAGSLAIQGPDPEGQTTSTGTPLPSNKIRLFPTITQTFRKRGRKKRKVGPEIRLLPLPALDIPKTGLQNISFECPTTHCNSHDCVVVFPVFSSKGLWAWNVYPETGYQRFQVSQRMNGGGFLPSHDVGHSDCNTVIKVKLTSTPLPERVYLVCGDRAYSCMPYDTFDGTCYLAYLIPLIRKVEIDEIAAILPSLHRNRRTITTGQQLASAVLPWYGIYVSQQEIIALSKIVENHLNVSNRAMLAEHKELQEVRTVALQNRMALDLLLAAQGGTCKVIGSECCSFISDATPEVMDMAHDTARGIKELHETHGFAFGDLSGIFGSWGAGLGKLAITISLFILAVLILIMCLVTVVKLVMQKVVKTALQAPQTLVGYDTIDDTVMMYDVELPDPWVSTVAPEPWVPPYNEWPIN</sequence>
<dbReference type="KEGG" id="gacu:117551833"/>
<feature type="signal peptide" evidence="4">
    <location>
        <begin position="1"/>
        <end position="35"/>
    </location>
</feature>
<dbReference type="SUPFAM" id="SSF58069">
    <property type="entry name" value="Virus ectodomain"/>
    <property type="match status" value="1"/>
</dbReference>
<dbReference type="Proteomes" id="UP000515161">
    <property type="component" value="Unplaced"/>
</dbReference>
<reference evidence="6" key="1">
    <citation type="submission" date="2025-08" db="UniProtKB">
        <authorList>
            <consortium name="RefSeq"/>
        </authorList>
    </citation>
    <scope>IDENTIFICATION</scope>
</reference>
<keyword evidence="3" id="KW-0812">Transmembrane</keyword>
<keyword evidence="3" id="KW-1133">Transmembrane helix</keyword>
<dbReference type="GeneID" id="117551833"/>
<keyword evidence="4" id="KW-0732">Signal</keyword>
<dbReference type="InterPro" id="IPR018154">
    <property type="entry name" value="TLV/ENV_coat_polyprotein"/>
</dbReference>
<dbReference type="InParanoid" id="A0A6P8V5M9"/>
<feature type="region of interest" description="Disordered" evidence="2">
    <location>
        <begin position="37"/>
        <end position="56"/>
    </location>
</feature>
<evidence type="ECO:0000256" key="3">
    <source>
        <dbReference type="SAM" id="Phobius"/>
    </source>
</evidence>
<dbReference type="Gene3D" id="1.10.287.210">
    <property type="match status" value="1"/>
</dbReference>
<keyword evidence="5" id="KW-1185">Reference proteome</keyword>
<gene>
    <name evidence="6" type="primary">LOC117551833</name>
</gene>
<feature type="compositionally biased region" description="Polar residues" evidence="2">
    <location>
        <begin position="79"/>
        <end position="89"/>
    </location>
</feature>
<dbReference type="Pfam" id="PF00429">
    <property type="entry name" value="TLV_coat"/>
    <property type="match status" value="1"/>
</dbReference>
<organism evidence="5 6">
    <name type="scientific">Gymnodraco acuticeps</name>
    <name type="common">Antarctic dragonfish</name>
    <dbReference type="NCBI Taxonomy" id="8218"/>
    <lineage>
        <taxon>Eukaryota</taxon>
        <taxon>Metazoa</taxon>
        <taxon>Chordata</taxon>
        <taxon>Craniata</taxon>
        <taxon>Vertebrata</taxon>
        <taxon>Euteleostomi</taxon>
        <taxon>Actinopterygii</taxon>
        <taxon>Neopterygii</taxon>
        <taxon>Teleostei</taxon>
        <taxon>Neoteleostei</taxon>
        <taxon>Acanthomorphata</taxon>
        <taxon>Eupercaria</taxon>
        <taxon>Perciformes</taxon>
        <taxon>Notothenioidei</taxon>
        <taxon>Bathydraconidae</taxon>
        <taxon>Gymnodraco</taxon>
    </lineage>
</organism>
<dbReference type="OrthoDB" id="9950230at2759"/>
<keyword evidence="3" id="KW-0472">Membrane</keyword>
<keyword evidence="1" id="KW-1015">Disulfide bond</keyword>
<proteinExistence type="predicted"/>
<accession>A0A6P8V5M9</accession>
<protein>
    <submittedName>
        <fullName evidence="6">Uncharacterized protein LOC117551833</fullName>
    </submittedName>
</protein>
<evidence type="ECO:0000256" key="2">
    <source>
        <dbReference type="SAM" id="MobiDB-lite"/>
    </source>
</evidence>
<dbReference type="PANTHER" id="PTHR10424">
    <property type="entry name" value="VIRAL ENVELOPE PROTEIN"/>
    <property type="match status" value="1"/>
</dbReference>
<evidence type="ECO:0000313" key="6">
    <source>
        <dbReference type="RefSeq" id="XP_034080780.1"/>
    </source>
</evidence>
<feature type="chain" id="PRO_5028259381" evidence="4">
    <location>
        <begin position="36"/>
        <end position="476"/>
    </location>
</feature>